<feature type="transmembrane region" description="Helical" evidence="11">
    <location>
        <begin position="295"/>
        <end position="313"/>
    </location>
</feature>
<evidence type="ECO:0000256" key="10">
    <source>
        <dbReference type="SAM" id="MobiDB-lite"/>
    </source>
</evidence>
<evidence type="ECO:0000256" key="11">
    <source>
        <dbReference type="SAM" id="Phobius"/>
    </source>
</evidence>
<name>A0A2R4XM99_9BURK</name>
<keyword evidence="4 11" id="KW-1133">Transmembrane helix</keyword>
<dbReference type="PANTHER" id="PTHR43427:SF6">
    <property type="entry name" value="CHLORIDE CHANNEL PROTEIN CLC-E"/>
    <property type="match status" value="1"/>
</dbReference>
<keyword evidence="9" id="KW-0407">Ion channel</keyword>
<feature type="transmembrane region" description="Helical" evidence="11">
    <location>
        <begin position="83"/>
        <end position="106"/>
    </location>
</feature>
<dbReference type="EMBL" id="CP028901">
    <property type="protein sequence ID" value="AWB34936.1"/>
    <property type="molecule type" value="Genomic_DNA"/>
</dbReference>
<dbReference type="KEGG" id="boz:DBV39_15730"/>
<sequence>MTTRTEQPAEPSAEHTADHPSERPIVEDESFDEFDPGLVQLLLVSAFAGCLVGLAGGAFHWGLNHGSSAFLGFLQDLRTDGTSAIPGWLIAMLIAGLSVGLARYLVKFAPVAAGSGVQHVEAVMRGDAKPAGLIVLPIKFFGGLLAMVPGLALGREGPTIQMAAVIGTQCGKIFGLQKEDRTLLYTAIAGSGLSVAFNAPLSGAAFVIEEVAKRITVRRVLATLTAVATGMAVYRGFFGDQLSFTAGDVAQVPGTQLIFFVFLGMVMGVLGVLYNRSIMFAIDAYNGIAPSTSPWIKTGCIGALFGLLGYYHPVLVGSGEMQVNVLLAGQYGTYTLLLLLAVRWVLGPLSYTSGTPGGVFAPLLLVGAIVGSLFAQSLNLVTTDMGIILSPEAFALVAMAAFFTGVVRAPITGVLLICEMSGTVSLMIPLLLASVSSAVVASLLRGEPIYDSLRARMHLSDTKS</sequence>
<reference evidence="12 13" key="1">
    <citation type="submission" date="2018-04" db="EMBL/GenBank/DDBJ databases">
        <title>Bordetella sp. HZ20 isolated from seawater.</title>
        <authorList>
            <person name="Sun C."/>
        </authorList>
    </citation>
    <scope>NUCLEOTIDE SEQUENCE [LARGE SCALE GENOMIC DNA]</scope>
    <source>
        <strain evidence="12 13">HZ20</strain>
    </source>
</reference>
<dbReference type="Gene3D" id="1.10.3080.10">
    <property type="entry name" value="Clc chloride channel"/>
    <property type="match status" value="1"/>
</dbReference>
<dbReference type="GO" id="GO:0005254">
    <property type="term" value="F:chloride channel activity"/>
    <property type="evidence" value="ECO:0007669"/>
    <property type="project" value="UniProtKB-KW"/>
</dbReference>
<feature type="transmembrane region" description="Helical" evidence="11">
    <location>
        <begin position="424"/>
        <end position="444"/>
    </location>
</feature>
<feature type="transmembrane region" description="Helical" evidence="11">
    <location>
        <begin position="133"/>
        <end position="152"/>
    </location>
</feature>
<evidence type="ECO:0000313" key="13">
    <source>
        <dbReference type="Proteomes" id="UP000244571"/>
    </source>
</evidence>
<evidence type="ECO:0000256" key="2">
    <source>
        <dbReference type="ARBA" id="ARBA00022448"/>
    </source>
</evidence>
<evidence type="ECO:0000256" key="3">
    <source>
        <dbReference type="ARBA" id="ARBA00022692"/>
    </source>
</evidence>
<feature type="transmembrane region" description="Helical" evidence="11">
    <location>
        <begin position="358"/>
        <end position="381"/>
    </location>
</feature>
<dbReference type="PRINTS" id="PR00762">
    <property type="entry name" value="CLCHANNEL"/>
</dbReference>
<evidence type="ECO:0000256" key="5">
    <source>
        <dbReference type="ARBA" id="ARBA00023065"/>
    </source>
</evidence>
<dbReference type="Proteomes" id="UP000244571">
    <property type="component" value="Chromosome"/>
</dbReference>
<feature type="compositionally biased region" description="Basic and acidic residues" evidence="10">
    <location>
        <begin position="12"/>
        <end position="23"/>
    </location>
</feature>
<feature type="region of interest" description="Disordered" evidence="10">
    <location>
        <begin position="1"/>
        <end position="23"/>
    </location>
</feature>
<gene>
    <name evidence="12" type="ORF">DBV39_15730</name>
</gene>
<evidence type="ECO:0000256" key="8">
    <source>
        <dbReference type="ARBA" id="ARBA00023214"/>
    </source>
</evidence>
<keyword evidence="6 11" id="KW-0472">Membrane</keyword>
<dbReference type="PANTHER" id="PTHR43427">
    <property type="entry name" value="CHLORIDE CHANNEL PROTEIN CLC-E"/>
    <property type="match status" value="1"/>
</dbReference>
<feature type="transmembrane region" description="Helical" evidence="11">
    <location>
        <begin position="220"/>
        <end position="237"/>
    </location>
</feature>
<evidence type="ECO:0000256" key="7">
    <source>
        <dbReference type="ARBA" id="ARBA00023173"/>
    </source>
</evidence>
<dbReference type="InterPro" id="IPR014743">
    <property type="entry name" value="Cl-channel_core"/>
</dbReference>
<feature type="transmembrane region" description="Helical" evidence="11">
    <location>
        <begin position="183"/>
        <end position="208"/>
    </location>
</feature>
<evidence type="ECO:0000313" key="12">
    <source>
        <dbReference type="EMBL" id="AWB34936.1"/>
    </source>
</evidence>
<keyword evidence="5" id="KW-0406">Ion transport</keyword>
<comment type="subcellular location">
    <subcellularLocation>
        <location evidence="1">Membrane</location>
        <topology evidence="1">Multi-pass membrane protein</topology>
    </subcellularLocation>
</comment>
<keyword evidence="7" id="KW-0869">Chloride channel</keyword>
<evidence type="ECO:0000256" key="1">
    <source>
        <dbReference type="ARBA" id="ARBA00004141"/>
    </source>
</evidence>
<feature type="transmembrane region" description="Helical" evidence="11">
    <location>
        <begin position="257"/>
        <end position="274"/>
    </location>
</feature>
<protein>
    <submittedName>
        <fullName evidence="12">ClC family H(+)/Cl(-) exchange transporter</fullName>
    </submittedName>
</protein>
<dbReference type="InterPro" id="IPR001807">
    <property type="entry name" value="ClC"/>
</dbReference>
<keyword evidence="3 11" id="KW-0812">Transmembrane</keyword>
<organism evidence="12 13">
    <name type="scientific">Orrella marina</name>
    <dbReference type="NCBI Taxonomy" id="2163011"/>
    <lineage>
        <taxon>Bacteria</taxon>
        <taxon>Pseudomonadati</taxon>
        <taxon>Pseudomonadota</taxon>
        <taxon>Betaproteobacteria</taxon>
        <taxon>Burkholderiales</taxon>
        <taxon>Alcaligenaceae</taxon>
        <taxon>Orrella</taxon>
    </lineage>
</organism>
<dbReference type="OrthoDB" id="9767361at2"/>
<dbReference type="CDD" id="cd01031">
    <property type="entry name" value="EriC"/>
    <property type="match status" value="1"/>
</dbReference>
<proteinExistence type="predicted"/>
<feature type="transmembrane region" description="Helical" evidence="11">
    <location>
        <begin position="393"/>
        <end position="417"/>
    </location>
</feature>
<dbReference type="SUPFAM" id="SSF81340">
    <property type="entry name" value="Clc chloride channel"/>
    <property type="match status" value="1"/>
</dbReference>
<feature type="transmembrane region" description="Helical" evidence="11">
    <location>
        <begin position="325"/>
        <end position="346"/>
    </location>
</feature>
<accession>A0A2R4XM99</accession>
<dbReference type="AlphaFoldDB" id="A0A2R4XM99"/>
<dbReference type="Pfam" id="PF00654">
    <property type="entry name" value="Voltage_CLC"/>
    <property type="match status" value="1"/>
</dbReference>
<evidence type="ECO:0000256" key="9">
    <source>
        <dbReference type="ARBA" id="ARBA00023303"/>
    </source>
</evidence>
<keyword evidence="2" id="KW-0813">Transport</keyword>
<evidence type="ECO:0000256" key="4">
    <source>
        <dbReference type="ARBA" id="ARBA00022989"/>
    </source>
</evidence>
<dbReference type="GO" id="GO:0034707">
    <property type="term" value="C:chloride channel complex"/>
    <property type="evidence" value="ECO:0007669"/>
    <property type="project" value="UniProtKB-KW"/>
</dbReference>
<evidence type="ECO:0000256" key="6">
    <source>
        <dbReference type="ARBA" id="ARBA00023136"/>
    </source>
</evidence>
<keyword evidence="8" id="KW-0868">Chloride</keyword>
<feature type="transmembrane region" description="Helical" evidence="11">
    <location>
        <begin position="41"/>
        <end position="63"/>
    </location>
</feature>
<dbReference type="InterPro" id="IPR050368">
    <property type="entry name" value="ClC-type_chloride_channel"/>
</dbReference>
<dbReference type="RefSeq" id="WP_108622346.1">
    <property type="nucleotide sequence ID" value="NZ_CP028901.1"/>
</dbReference>
<keyword evidence="13" id="KW-1185">Reference proteome</keyword>